<dbReference type="AlphaFoldDB" id="A0A117NLE6"/>
<gene>
    <name evidence="1" type="ORF">ACN42_g9622</name>
</gene>
<accession>A0A117NLE6</accession>
<dbReference type="Proteomes" id="UP000055045">
    <property type="component" value="Unassembled WGS sequence"/>
</dbReference>
<organism evidence="1 2">
    <name type="scientific">Penicillium freii</name>
    <dbReference type="NCBI Taxonomy" id="48697"/>
    <lineage>
        <taxon>Eukaryota</taxon>
        <taxon>Fungi</taxon>
        <taxon>Dikarya</taxon>
        <taxon>Ascomycota</taxon>
        <taxon>Pezizomycotina</taxon>
        <taxon>Eurotiomycetes</taxon>
        <taxon>Eurotiomycetidae</taxon>
        <taxon>Eurotiales</taxon>
        <taxon>Aspergillaceae</taxon>
        <taxon>Penicillium</taxon>
    </lineage>
</organism>
<sequence>MPKPGVGSDTKMDRGTKDSDVGEYIIRELIKHIAWFTEKLETVTGNHNTLERLKEKVHIANPDWKSFDVDKMLNEKQLKKKELSDDKVLRTTRMPTPCVAKHANMDTNSLPLLSSLNNSGVDDQFAQMLPVAGFCEERQTRTHDAGITGQIVSRSAYSES</sequence>
<protein>
    <submittedName>
        <fullName evidence="1">Uncharacterized protein</fullName>
    </submittedName>
</protein>
<reference evidence="1 2" key="1">
    <citation type="submission" date="2015-10" db="EMBL/GenBank/DDBJ databases">
        <title>Genome sequencing of Penicillium freii.</title>
        <authorList>
            <person name="Nguyen H.D."/>
            <person name="Visagie C.M."/>
            <person name="Seifert K.A."/>
        </authorList>
    </citation>
    <scope>NUCLEOTIDE SEQUENCE [LARGE SCALE GENOMIC DNA]</scope>
    <source>
        <strain evidence="1 2">DAOM 242723</strain>
    </source>
</reference>
<evidence type="ECO:0000313" key="1">
    <source>
        <dbReference type="EMBL" id="KUM57560.1"/>
    </source>
</evidence>
<dbReference type="EMBL" id="LLXE01000354">
    <property type="protein sequence ID" value="KUM57560.1"/>
    <property type="molecule type" value="Genomic_DNA"/>
</dbReference>
<keyword evidence="2" id="KW-1185">Reference proteome</keyword>
<comment type="caution">
    <text evidence="1">The sequence shown here is derived from an EMBL/GenBank/DDBJ whole genome shotgun (WGS) entry which is preliminary data.</text>
</comment>
<proteinExistence type="predicted"/>
<name>A0A117NLE6_PENFR</name>
<evidence type="ECO:0000313" key="2">
    <source>
        <dbReference type="Proteomes" id="UP000055045"/>
    </source>
</evidence>